<sequence length="247" mass="27054">MSVIPSPSSGSARPRPSLPSSPHSSTPADGTSSSHSLVRKNSVHLQVESSQNQSRLGRRVTINMLPDGVLLDIFGCYVNDQNVRTSDWHTLLHVCQRWRYLTFASPLRLGLRLEYTGKKPMAAMLDVWPVLPIVITQSTWVGDHGMSCANNIVTALESEHSDHIHGIQLFDIPSSLLERVAAAMQKPFPELLDVLIWVTTSGAPVLSNSFLGGSAPNLRSLRLDRTPFPAMQKLLLSADELSDLGDN</sequence>
<keyword evidence="2" id="KW-1185">Reference proteome</keyword>
<comment type="caution">
    <text evidence="1">The sequence shown here is derived from an EMBL/GenBank/DDBJ whole genome shotgun (WGS) entry which is preliminary data.</text>
</comment>
<evidence type="ECO:0000313" key="2">
    <source>
        <dbReference type="Proteomes" id="UP001207468"/>
    </source>
</evidence>
<gene>
    <name evidence="1" type="ORF">F5148DRAFT_1219720</name>
</gene>
<organism evidence="1 2">
    <name type="scientific">Russula earlei</name>
    <dbReference type="NCBI Taxonomy" id="71964"/>
    <lineage>
        <taxon>Eukaryota</taxon>
        <taxon>Fungi</taxon>
        <taxon>Dikarya</taxon>
        <taxon>Basidiomycota</taxon>
        <taxon>Agaricomycotina</taxon>
        <taxon>Agaricomycetes</taxon>
        <taxon>Russulales</taxon>
        <taxon>Russulaceae</taxon>
        <taxon>Russula</taxon>
    </lineage>
</organism>
<evidence type="ECO:0000313" key="1">
    <source>
        <dbReference type="EMBL" id="KAI9458971.1"/>
    </source>
</evidence>
<name>A0ACC0U286_9AGAM</name>
<proteinExistence type="predicted"/>
<dbReference type="EMBL" id="JAGFNK010000204">
    <property type="protein sequence ID" value="KAI9458971.1"/>
    <property type="molecule type" value="Genomic_DNA"/>
</dbReference>
<accession>A0ACC0U286</accession>
<protein>
    <submittedName>
        <fullName evidence="1">Uncharacterized protein</fullName>
    </submittedName>
</protein>
<reference evidence="1" key="1">
    <citation type="submission" date="2021-03" db="EMBL/GenBank/DDBJ databases">
        <title>Evolutionary priming and transition to the ectomycorrhizal habit in an iconic lineage of mushroom-forming fungi: is preadaptation a requirement?</title>
        <authorList>
            <consortium name="DOE Joint Genome Institute"/>
            <person name="Looney B.P."/>
            <person name="Miyauchi S."/>
            <person name="Morin E."/>
            <person name="Drula E."/>
            <person name="Courty P.E."/>
            <person name="Chicoki N."/>
            <person name="Fauchery L."/>
            <person name="Kohler A."/>
            <person name="Kuo A."/>
            <person name="LaButti K."/>
            <person name="Pangilinan J."/>
            <person name="Lipzen A."/>
            <person name="Riley R."/>
            <person name="Andreopoulos W."/>
            <person name="He G."/>
            <person name="Johnson J."/>
            <person name="Barry K.W."/>
            <person name="Grigoriev I.V."/>
            <person name="Nagy L."/>
            <person name="Hibbett D."/>
            <person name="Henrissat B."/>
            <person name="Matheny P.B."/>
            <person name="Labbe J."/>
            <person name="Martin A.F."/>
        </authorList>
    </citation>
    <scope>NUCLEOTIDE SEQUENCE</scope>
    <source>
        <strain evidence="1">BPL698</strain>
    </source>
</reference>
<dbReference type="Proteomes" id="UP001207468">
    <property type="component" value="Unassembled WGS sequence"/>
</dbReference>